<protein>
    <recommendedName>
        <fullName evidence="1">Peptidase M13 C-terminal domain-containing protein</fullName>
    </recommendedName>
</protein>
<proteinExistence type="predicted"/>
<dbReference type="Pfam" id="PF01431">
    <property type="entry name" value="Peptidase_M13"/>
    <property type="match status" value="1"/>
</dbReference>
<dbReference type="GO" id="GO:0006508">
    <property type="term" value="P:proteolysis"/>
    <property type="evidence" value="ECO:0007669"/>
    <property type="project" value="InterPro"/>
</dbReference>
<evidence type="ECO:0000313" key="2">
    <source>
        <dbReference type="EMBL" id="CAG7726153.1"/>
    </source>
</evidence>
<feature type="domain" description="Peptidase M13 C-terminal" evidence="1">
    <location>
        <begin position="2"/>
        <end position="34"/>
    </location>
</feature>
<keyword evidence="3" id="KW-1185">Reference proteome</keyword>
<gene>
    <name evidence="2" type="ORF">AFUS01_LOCUS15080</name>
</gene>
<dbReference type="OrthoDB" id="6475849at2759"/>
<dbReference type="AlphaFoldDB" id="A0A8J2NU15"/>
<dbReference type="EMBL" id="CAJVCH010131482">
    <property type="protein sequence ID" value="CAG7726153.1"/>
    <property type="molecule type" value="Genomic_DNA"/>
</dbReference>
<dbReference type="Proteomes" id="UP000708208">
    <property type="component" value="Unassembled WGS sequence"/>
</dbReference>
<evidence type="ECO:0000313" key="3">
    <source>
        <dbReference type="Proteomes" id="UP000708208"/>
    </source>
</evidence>
<comment type="caution">
    <text evidence="2">The sequence shown here is derived from an EMBL/GenBank/DDBJ whole genome shotgun (WGS) entry which is preliminary data.</text>
</comment>
<dbReference type="PROSITE" id="PS51885">
    <property type="entry name" value="NEPRILYSIN"/>
    <property type="match status" value="1"/>
</dbReference>
<dbReference type="GO" id="GO:0004222">
    <property type="term" value="F:metalloendopeptidase activity"/>
    <property type="evidence" value="ECO:0007669"/>
    <property type="project" value="InterPro"/>
</dbReference>
<dbReference type="InterPro" id="IPR000718">
    <property type="entry name" value="Peptidase_M13"/>
</dbReference>
<feature type="non-terminal residue" evidence="2">
    <location>
        <position position="34"/>
    </location>
</feature>
<dbReference type="InterPro" id="IPR018497">
    <property type="entry name" value="Peptidase_M13_C"/>
</dbReference>
<sequence>AIPAGVLRKPWFNVDMTVEYLNMATLGTIIGHEI</sequence>
<feature type="non-terminal residue" evidence="2">
    <location>
        <position position="1"/>
    </location>
</feature>
<accession>A0A8J2NU15</accession>
<organism evidence="2 3">
    <name type="scientific">Allacma fusca</name>
    <dbReference type="NCBI Taxonomy" id="39272"/>
    <lineage>
        <taxon>Eukaryota</taxon>
        <taxon>Metazoa</taxon>
        <taxon>Ecdysozoa</taxon>
        <taxon>Arthropoda</taxon>
        <taxon>Hexapoda</taxon>
        <taxon>Collembola</taxon>
        <taxon>Symphypleona</taxon>
        <taxon>Sminthuridae</taxon>
        <taxon>Allacma</taxon>
    </lineage>
</organism>
<name>A0A8J2NU15_9HEXA</name>
<evidence type="ECO:0000259" key="1">
    <source>
        <dbReference type="Pfam" id="PF01431"/>
    </source>
</evidence>
<reference evidence="2" key="1">
    <citation type="submission" date="2021-06" db="EMBL/GenBank/DDBJ databases">
        <authorList>
            <person name="Hodson N. C."/>
            <person name="Mongue J. A."/>
            <person name="Jaron S. K."/>
        </authorList>
    </citation>
    <scope>NUCLEOTIDE SEQUENCE</scope>
</reference>